<accession>A0A194REZ7</accession>
<organism evidence="1 2">
    <name type="scientific">Papilio machaon</name>
    <name type="common">Old World swallowtail butterfly</name>
    <dbReference type="NCBI Taxonomy" id="76193"/>
    <lineage>
        <taxon>Eukaryota</taxon>
        <taxon>Metazoa</taxon>
        <taxon>Ecdysozoa</taxon>
        <taxon>Arthropoda</taxon>
        <taxon>Hexapoda</taxon>
        <taxon>Insecta</taxon>
        <taxon>Pterygota</taxon>
        <taxon>Neoptera</taxon>
        <taxon>Endopterygota</taxon>
        <taxon>Lepidoptera</taxon>
        <taxon>Glossata</taxon>
        <taxon>Ditrysia</taxon>
        <taxon>Papilionoidea</taxon>
        <taxon>Papilionidae</taxon>
        <taxon>Papilioninae</taxon>
        <taxon>Papilio</taxon>
    </lineage>
</organism>
<dbReference type="AlphaFoldDB" id="A0A194REZ7"/>
<sequence>MRSGTVWVREVRAVSPSDLVLTARCTGGVGRKQRTLVCAACIRAGLHPLTLPQAPTSKVSGDL</sequence>
<dbReference type="Proteomes" id="UP000053240">
    <property type="component" value="Unassembled WGS sequence"/>
</dbReference>
<keyword evidence="2" id="KW-1185">Reference proteome</keyword>
<proteinExistence type="predicted"/>
<reference evidence="1 2" key="1">
    <citation type="journal article" date="2015" name="Nat. Commun.">
        <title>Outbred genome sequencing and CRISPR/Cas9 gene editing in butterflies.</title>
        <authorList>
            <person name="Li X."/>
            <person name="Fan D."/>
            <person name="Zhang W."/>
            <person name="Liu G."/>
            <person name="Zhang L."/>
            <person name="Zhao L."/>
            <person name="Fang X."/>
            <person name="Chen L."/>
            <person name="Dong Y."/>
            <person name="Chen Y."/>
            <person name="Ding Y."/>
            <person name="Zhao R."/>
            <person name="Feng M."/>
            <person name="Zhu Y."/>
            <person name="Feng Y."/>
            <person name="Jiang X."/>
            <person name="Zhu D."/>
            <person name="Xiang H."/>
            <person name="Feng X."/>
            <person name="Li S."/>
            <person name="Wang J."/>
            <person name="Zhang G."/>
            <person name="Kronforst M.R."/>
            <person name="Wang W."/>
        </authorList>
    </citation>
    <scope>NUCLEOTIDE SEQUENCE [LARGE SCALE GENOMIC DNA]</scope>
    <source>
        <strain evidence="1">Ya'a_city_454_Pm</strain>
        <tissue evidence="1">Whole body</tissue>
    </source>
</reference>
<evidence type="ECO:0000313" key="2">
    <source>
        <dbReference type="Proteomes" id="UP000053240"/>
    </source>
</evidence>
<name>A0A194REZ7_PAPMA</name>
<protein>
    <submittedName>
        <fullName evidence="1">Uncharacterized protein</fullName>
    </submittedName>
</protein>
<dbReference type="EMBL" id="KQ460323">
    <property type="protein sequence ID" value="KPJ15870.1"/>
    <property type="molecule type" value="Genomic_DNA"/>
</dbReference>
<gene>
    <name evidence="1" type="ORF">RR48_09916</name>
</gene>
<dbReference type="InParanoid" id="A0A194REZ7"/>
<evidence type="ECO:0000313" key="1">
    <source>
        <dbReference type="EMBL" id="KPJ15870.1"/>
    </source>
</evidence>